<dbReference type="GO" id="GO:0042597">
    <property type="term" value="C:periplasmic space"/>
    <property type="evidence" value="ECO:0007669"/>
    <property type="project" value="UniProtKB-SubCell"/>
</dbReference>
<dbReference type="CDD" id="cd01008">
    <property type="entry name" value="PBP2_NrtA_SsuA_CpmA_like"/>
    <property type="match status" value="1"/>
</dbReference>
<evidence type="ECO:0000256" key="2">
    <source>
        <dbReference type="ARBA" id="ARBA00010742"/>
    </source>
</evidence>
<dbReference type="Pfam" id="PF09084">
    <property type="entry name" value="NMT1"/>
    <property type="match status" value="1"/>
</dbReference>
<organism evidence="5 6">
    <name type="scientific">Desulfomonile tiedjei</name>
    <dbReference type="NCBI Taxonomy" id="2358"/>
    <lineage>
        <taxon>Bacteria</taxon>
        <taxon>Pseudomonadati</taxon>
        <taxon>Thermodesulfobacteriota</taxon>
        <taxon>Desulfomonilia</taxon>
        <taxon>Desulfomonilales</taxon>
        <taxon>Desulfomonilaceae</taxon>
        <taxon>Desulfomonile</taxon>
    </lineage>
</organism>
<dbReference type="AlphaFoldDB" id="A0A9D6V681"/>
<evidence type="ECO:0000256" key="1">
    <source>
        <dbReference type="ARBA" id="ARBA00004418"/>
    </source>
</evidence>
<gene>
    <name evidence="5" type="ORF">HY912_24265</name>
</gene>
<keyword evidence="3" id="KW-0732">Signal</keyword>
<reference evidence="5" key="1">
    <citation type="submission" date="2020-07" db="EMBL/GenBank/DDBJ databases">
        <title>Huge and variable diversity of episymbiotic CPR bacteria and DPANN archaea in groundwater ecosystems.</title>
        <authorList>
            <person name="He C.Y."/>
            <person name="Keren R."/>
            <person name="Whittaker M."/>
            <person name="Farag I.F."/>
            <person name="Doudna J."/>
            <person name="Cate J.H.D."/>
            <person name="Banfield J.F."/>
        </authorList>
    </citation>
    <scope>NUCLEOTIDE SEQUENCE</scope>
    <source>
        <strain evidence="5">NC_groundwater_1664_Pr3_B-0.1um_52_9</strain>
    </source>
</reference>
<protein>
    <submittedName>
        <fullName evidence="5">NrtA/SsuA/CpmA family ABC transporter substrate-binding protein</fullName>
    </submittedName>
</protein>
<comment type="caution">
    <text evidence="5">The sequence shown here is derived from an EMBL/GenBank/DDBJ whole genome shotgun (WGS) entry which is preliminary data.</text>
</comment>
<dbReference type="Gene3D" id="3.40.190.10">
    <property type="entry name" value="Periplasmic binding protein-like II"/>
    <property type="match status" value="2"/>
</dbReference>
<name>A0A9D6V681_9BACT</name>
<evidence type="ECO:0000256" key="3">
    <source>
        <dbReference type="ARBA" id="ARBA00022729"/>
    </source>
</evidence>
<evidence type="ECO:0000313" key="6">
    <source>
        <dbReference type="Proteomes" id="UP000807825"/>
    </source>
</evidence>
<comment type="subcellular location">
    <subcellularLocation>
        <location evidence="1">Periplasm</location>
    </subcellularLocation>
</comment>
<dbReference type="SMART" id="SM00062">
    <property type="entry name" value="PBPb"/>
    <property type="match status" value="1"/>
</dbReference>
<dbReference type="GO" id="GO:0042918">
    <property type="term" value="P:alkanesulfonate transmembrane transport"/>
    <property type="evidence" value="ECO:0007669"/>
    <property type="project" value="TreeGrafter"/>
</dbReference>
<dbReference type="InterPro" id="IPR015168">
    <property type="entry name" value="SsuA/THI5"/>
</dbReference>
<proteinExistence type="inferred from homology"/>
<comment type="similarity">
    <text evidence="2">Belongs to the bacterial solute-binding protein SsuA/TauA family.</text>
</comment>
<dbReference type="SUPFAM" id="SSF53850">
    <property type="entry name" value="Periplasmic binding protein-like II"/>
    <property type="match status" value="1"/>
</dbReference>
<dbReference type="PANTHER" id="PTHR30024:SF47">
    <property type="entry name" value="TAURINE-BINDING PERIPLASMIC PROTEIN"/>
    <property type="match status" value="1"/>
</dbReference>
<evidence type="ECO:0000259" key="4">
    <source>
        <dbReference type="SMART" id="SM00062"/>
    </source>
</evidence>
<sequence length="385" mass="42686">MNNPVQAVPSQVVELSADLPKGTCRAKTRDICRLLTSAAGLDRRVTPKGLGRLAKKTIGILIISVLSLSPVIWTACDFSKSTTPSTQSVVRLTVGTAANDLSSLIWIAKVRGYFSEQQLDIDFKIYESGHLAIGDLLAGKLDLATATEFAAVRHGLERTDFRIISILDQTRDQQIVARKDHGINHQSDLKNKRVGVALNTSSEYYLHLLLVLQGIRPEDVRIVDLLPSEQVAAIARGEIDAAIVWEPFASMMKKELGKNAVSWQGQSGQDEYWLLLGTLGAIEKQSSAIPRFLKALASAEDFIKNNETAAMGIVEKQLESRHLGSLWMNHRFRLGLHRPLILKMEAELRWLRSGLHAPKPDILDLLDFIYVDALKSVEPNKINML</sequence>
<evidence type="ECO:0000313" key="5">
    <source>
        <dbReference type="EMBL" id="MBI5252623.1"/>
    </source>
</evidence>
<accession>A0A9D6V681</accession>
<dbReference type="EMBL" id="JACRDE010000629">
    <property type="protein sequence ID" value="MBI5252623.1"/>
    <property type="molecule type" value="Genomic_DNA"/>
</dbReference>
<dbReference type="InterPro" id="IPR001638">
    <property type="entry name" value="Solute-binding_3/MltF_N"/>
</dbReference>
<dbReference type="Proteomes" id="UP000807825">
    <property type="component" value="Unassembled WGS sequence"/>
</dbReference>
<dbReference type="PANTHER" id="PTHR30024">
    <property type="entry name" value="ALIPHATIC SULFONATES-BINDING PROTEIN-RELATED"/>
    <property type="match status" value="1"/>
</dbReference>
<feature type="domain" description="Solute-binding protein family 3/N-terminal" evidence="4">
    <location>
        <begin position="91"/>
        <end position="321"/>
    </location>
</feature>